<feature type="domain" description="FMN hydroxy acid dehydrogenase" evidence="8">
    <location>
        <begin position="3"/>
        <end position="385"/>
    </location>
</feature>
<comment type="caution">
    <text evidence="9">The sequence shown here is derived from an EMBL/GenBank/DDBJ whole genome shotgun (WGS) entry which is preliminary data.</text>
</comment>
<dbReference type="Gene3D" id="3.20.20.70">
    <property type="entry name" value="Aldolase class I"/>
    <property type="match status" value="1"/>
</dbReference>
<feature type="binding site" evidence="7">
    <location>
        <position position="256"/>
    </location>
    <ligand>
        <name>FMN</name>
        <dbReference type="ChEBI" id="CHEBI:58210"/>
    </ligand>
</feature>
<feature type="binding site" evidence="7">
    <location>
        <position position="111"/>
    </location>
    <ligand>
        <name>FMN</name>
        <dbReference type="ChEBI" id="CHEBI:58210"/>
    </ligand>
</feature>
<reference evidence="9 10" key="1">
    <citation type="submission" date="2020-08" db="EMBL/GenBank/DDBJ databases">
        <title>Genomic Encyclopedia of Type Strains, Phase IV (KMG-IV): sequencing the most valuable type-strain genomes for metagenomic binning, comparative biology and taxonomic classification.</title>
        <authorList>
            <person name="Goeker M."/>
        </authorList>
    </citation>
    <scope>NUCLEOTIDE SEQUENCE [LARGE SCALE GENOMIC DNA]</scope>
    <source>
        <strain evidence="9 10">DSM 23240</strain>
    </source>
</reference>
<dbReference type="InterPro" id="IPR008259">
    <property type="entry name" value="FMN_hydac_DH_AS"/>
</dbReference>
<dbReference type="PANTHER" id="PTHR10578">
    <property type="entry name" value="S -2-HYDROXY-ACID OXIDASE-RELATED"/>
    <property type="match status" value="1"/>
</dbReference>
<dbReference type="CDD" id="cd02809">
    <property type="entry name" value="alpha_hydroxyacid_oxid_FMN"/>
    <property type="match status" value="1"/>
</dbReference>
<dbReference type="GO" id="GO:0010181">
    <property type="term" value="F:FMN binding"/>
    <property type="evidence" value="ECO:0007669"/>
    <property type="project" value="InterPro"/>
</dbReference>
<evidence type="ECO:0000313" key="9">
    <source>
        <dbReference type="EMBL" id="MBB5199854.1"/>
    </source>
</evidence>
<comment type="similarity">
    <text evidence="5">Belongs to the FMN-dependent alpha-hydroxy acid dehydrogenase family.</text>
</comment>
<evidence type="ECO:0000256" key="4">
    <source>
        <dbReference type="ARBA" id="ARBA00023002"/>
    </source>
</evidence>
<dbReference type="PROSITE" id="PS51349">
    <property type="entry name" value="FMN_HYDROXY_ACID_DH_2"/>
    <property type="match status" value="1"/>
</dbReference>
<feature type="binding site" evidence="7">
    <location>
        <position position="278"/>
    </location>
    <ligand>
        <name>FMN</name>
        <dbReference type="ChEBI" id="CHEBI:58210"/>
    </ligand>
</feature>
<evidence type="ECO:0000256" key="2">
    <source>
        <dbReference type="ARBA" id="ARBA00022630"/>
    </source>
</evidence>
<feature type="binding site" evidence="7">
    <location>
        <begin position="311"/>
        <end position="315"/>
    </location>
    <ligand>
        <name>FMN</name>
        <dbReference type="ChEBI" id="CHEBI:58210"/>
    </ligand>
</feature>
<feature type="binding site" evidence="7">
    <location>
        <begin position="334"/>
        <end position="335"/>
    </location>
    <ligand>
        <name>FMN</name>
        <dbReference type="ChEBI" id="CHEBI:58210"/>
    </ligand>
</feature>
<keyword evidence="10" id="KW-1185">Reference proteome</keyword>
<feature type="binding site" evidence="7">
    <location>
        <position position="280"/>
    </location>
    <ligand>
        <name>glyoxylate</name>
        <dbReference type="ChEBI" id="CHEBI:36655"/>
    </ligand>
</feature>
<sequence>MPYNVSKAYSIEDLRRVAKRRLPRAVFDFFDGGAEDEVTLRDNTAAFRRIHLLPEILNDVSAIDTSTTLLGARSALPMAIAPTGAVGFGRRGGDIAIARAAVAAGIPYTLSSTATASIEQIASAAPGRLWFQAYILRNKPFLEGLIERARAADYEALVITVDLPVGGKRERDFRNDFSVPFSFTPKNMLDFVRHPGWLADIIRYGMPVMENLIGLEAKAINSTAIASSVGRNYDPSFNWDSLQKIRDSWPRKLIVKGILGPGDARRIASMGCDAVVVSNHGGRQLDSAVATLDALPAVVRAVNGQIPVLLDGGVRRGSDVVKALAMGAEGVMLGRATLFGAAAAGEDGAVRALTILKDELIRTMQLCGVRSTAEIDARLLFQRDSFGDQSGKAFHIAPEII</sequence>
<feature type="binding site" evidence="7">
    <location>
        <position position="134"/>
    </location>
    <ligand>
        <name>glyoxylate</name>
        <dbReference type="ChEBI" id="CHEBI:36655"/>
    </ligand>
</feature>
<dbReference type="GO" id="GO:0004459">
    <property type="term" value="F:L-lactate dehydrogenase (NAD+) activity"/>
    <property type="evidence" value="ECO:0007669"/>
    <property type="project" value="TreeGrafter"/>
</dbReference>
<accession>A0A840RT28</accession>
<dbReference type="GO" id="GO:0033720">
    <property type="term" value="F:(S)-mandelate dehydrogenase activity"/>
    <property type="evidence" value="ECO:0007669"/>
    <property type="project" value="UniProtKB-EC"/>
</dbReference>
<keyword evidence="3 7" id="KW-0288">FMN</keyword>
<feature type="binding site" evidence="7">
    <location>
        <position position="160"/>
    </location>
    <ligand>
        <name>FMN</name>
        <dbReference type="ChEBI" id="CHEBI:58210"/>
    </ligand>
</feature>
<evidence type="ECO:0000256" key="5">
    <source>
        <dbReference type="ARBA" id="ARBA00024042"/>
    </source>
</evidence>
<dbReference type="EC" id="1.1.99.31" evidence="9"/>
<proteinExistence type="inferred from homology"/>
<dbReference type="PROSITE" id="PS00557">
    <property type="entry name" value="FMN_HYDROXY_ACID_DH_1"/>
    <property type="match status" value="1"/>
</dbReference>
<evidence type="ECO:0000313" key="10">
    <source>
        <dbReference type="Proteomes" id="UP000571084"/>
    </source>
</evidence>
<dbReference type="AlphaFoldDB" id="A0A840RT28"/>
<feature type="binding site" evidence="7">
    <location>
        <position position="283"/>
    </location>
    <ligand>
        <name>glyoxylate</name>
        <dbReference type="ChEBI" id="CHEBI:36655"/>
    </ligand>
</feature>
<dbReference type="RefSeq" id="WP_168056222.1">
    <property type="nucleotide sequence ID" value="NZ_JAAOZT010000009.1"/>
</dbReference>
<dbReference type="GO" id="GO:0005886">
    <property type="term" value="C:plasma membrane"/>
    <property type="evidence" value="ECO:0007669"/>
    <property type="project" value="TreeGrafter"/>
</dbReference>
<dbReference type="InterPro" id="IPR000262">
    <property type="entry name" value="FMN-dep_DH"/>
</dbReference>
<evidence type="ECO:0000256" key="6">
    <source>
        <dbReference type="PIRSR" id="PIRSR000138-1"/>
    </source>
</evidence>
<feature type="binding site" evidence="7">
    <location>
        <position position="132"/>
    </location>
    <ligand>
        <name>glyoxylate</name>
        <dbReference type="ChEBI" id="CHEBI:36655"/>
    </ligand>
</feature>
<evidence type="ECO:0000256" key="3">
    <source>
        <dbReference type="ARBA" id="ARBA00022643"/>
    </source>
</evidence>
<protein>
    <submittedName>
        <fullName evidence="9">(S)-mandelate dehydrogenase</fullName>
        <ecNumber evidence="9">1.1.99.31</ecNumber>
    </submittedName>
</protein>
<dbReference type="InterPro" id="IPR037396">
    <property type="entry name" value="FMN_HAD"/>
</dbReference>
<organism evidence="9 10">
    <name type="scientific">Glaciimonas immobilis</name>
    <dbReference type="NCBI Taxonomy" id="728004"/>
    <lineage>
        <taxon>Bacteria</taxon>
        <taxon>Pseudomonadati</taxon>
        <taxon>Pseudomonadota</taxon>
        <taxon>Betaproteobacteria</taxon>
        <taxon>Burkholderiales</taxon>
        <taxon>Oxalobacteraceae</taxon>
        <taxon>Glaciimonas</taxon>
    </lineage>
</organism>
<dbReference type="InterPro" id="IPR013785">
    <property type="entry name" value="Aldolase_TIM"/>
</dbReference>
<evidence type="ECO:0000256" key="7">
    <source>
        <dbReference type="PIRSR" id="PIRSR000138-2"/>
    </source>
</evidence>
<keyword evidence="2 7" id="KW-0285">Flavoprotein</keyword>
<evidence type="ECO:0000259" key="8">
    <source>
        <dbReference type="PROSITE" id="PS51349"/>
    </source>
</evidence>
<evidence type="ECO:0000256" key="1">
    <source>
        <dbReference type="ARBA" id="ARBA00001917"/>
    </source>
</evidence>
<dbReference type="PANTHER" id="PTHR10578:SF107">
    <property type="entry name" value="2-HYDROXYACID OXIDASE 1"/>
    <property type="match status" value="1"/>
</dbReference>
<dbReference type="InterPro" id="IPR012133">
    <property type="entry name" value="Alpha-hydoxy_acid_DH_FMN"/>
</dbReference>
<gene>
    <name evidence="9" type="ORF">HNR39_001686</name>
</gene>
<name>A0A840RT28_9BURK</name>
<dbReference type="GO" id="GO:0009060">
    <property type="term" value="P:aerobic respiration"/>
    <property type="evidence" value="ECO:0007669"/>
    <property type="project" value="TreeGrafter"/>
</dbReference>
<feature type="binding site" evidence="7">
    <location>
        <position position="169"/>
    </location>
    <ligand>
        <name>glyoxylate</name>
        <dbReference type="ChEBI" id="CHEBI:36655"/>
    </ligand>
</feature>
<keyword evidence="4 9" id="KW-0560">Oxidoreductase</keyword>
<dbReference type="EMBL" id="JACHHQ010000003">
    <property type="protein sequence ID" value="MBB5199854.1"/>
    <property type="molecule type" value="Genomic_DNA"/>
</dbReference>
<dbReference type="SUPFAM" id="SSF51395">
    <property type="entry name" value="FMN-linked oxidoreductases"/>
    <property type="match status" value="1"/>
</dbReference>
<dbReference type="PIRSF" id="PIRSF000138">
    <property type="entry name" value="Al-hdrx_acd_dh"/>
    <property type="match status" value="1"/>
</dbReference>
<dbReference type="FunFam" id="3.20.20.70:FF:000029">
    <property type="entry name" value="L-lactate dehydrogenase"/>
    <property type="match status" value="1"/>
</dbReference>
<feature type="active site" description="Proton acceptor" evidence="6">
    <location>
        <position position="280"/>
    </location>
</feature>
<dbReference type="Pfam" id="PF01070">
    <property type="entry name" value="FMN_dh"/>
    <property type="match status" value="1"/>
</dbReference>
<comment type="cofactor">
    <cofactor evidence="1">
        <name>FMN</name>
        <dbReference type="ChEBI" id="CHEBI:58210"/>
    </cofactor>
</comment>
<dbReference type="Proteomes" id="UP000571084">
    <property type="component" value="Unassembled WGS sequence"/>
</dbReference>
<feature type="binding site" evidence="7">
    <location>
        <begin position="82"/>
        <end position="84"/>
    </location>
    <ligand>
        <name>FMN</name>
        <dbReference type="ChEBI" id="CHEBI:58210"/>
    </ligand>
</feature>